<evidence type="ECO:0000256" key="4">
    <source>
        <dbReference type="SAM" id="SignalP"/>
    </source>
</evidence>
<organism evidence="7 8">
    <name type="scientific">Amedibacterium intestinale</name>
    <dbReference type="NCBI Taxonomy" id="2583452"/>
    <lineage>
        <taxon>Bacteria</taxon>
        <taxon>Bacillati</taxon>
        <taxon>Bacillota</taxon>
        <taxon>Erysipelotrichia</taxon>
        <taxon>Erysipelotrichales</taxon>
        <taxon>Erysipelotrichaceae</taxon>
        <taxon>Amedibacterium</taxon>
    </lineage>
</organism>
<dbReference type="InterPro" id="IPR050570">
    <property type="entry name" value="Cell_wall_metabolism_enzyme"/>
</dbReference>
<evidence type="ECO:0000259" key="6">
    <source>
        <dbReference type="Pfam" id="PF24568"/>
    </source>
</evidence>
<dbReference type="InterPro" id="IPR016047">
    <property type="entry name" value="M23ase_b-sheet_dom"/>
</dbReference>
<evidence type="ECO:0000256" key="3">
    <source>
        <dbReference type="SAM" id="MobiDB-lite"/>
    </source>
</evidence>
<dbReference type="Pfam" id="PF24568">
    <property type="entry name" value="CC_PcsB"/>
    <property type="match status" value="1"/>
</dbReference>
<dbReference type="InterPro" id="IPR011055">
    <property type="entry name" value="Dup_hybrid_motif"/>
</dbReference>
<dbReference type="KEGG" id="aarg:Aargi30884_25810"/>
<dbReference type="InterPro" id="IPR057309">
    <property type="entry name" value="PcsB_CC"/>
</dbReference>
<dbReference type="Gene3D" id="6.10.250.3150">
    <property type="match status" value="1"/>
</dbReference>
<feature type="domain" description="Peptidoglycan hydrolase PcsB coiled-coil" evidence="6">
    <location>
        <begin position="124"/>
        <end position="196"/>
    </location>
</feature>
<dbReference type="CDD" id="cd12797">
    <property type="entry name" value="M23_peptidase"/>
    <property type="match status" value="1"/>
</dbReference>
<dbReference type="GO" id="GO:0004222">
    <property type="term" value="F:metalloendopeptidase activity"/>
    <property type="evidence" value="ECO:0007669"/>
    <property type="project" value="TreeGrafter"/>
</dbReference>
<feature type="signal peptide" evidence="4">
    <location>
        <begin position="1"/>
        <end position="24"/>
    </location>
</feature>
<feature type="coiled-coil region" evidence="2">
    <location>
        <begin position="43"/>
        <end position="141"/>
    </location>
</feature>
<dbReference type="AlphaFoldDB" id="A0A6N4TLI9"/>
<dbReference type="SUPFAM" id="SSF51261">
    <property type="entry name" value="Duplicated hybrid motif"/>
    <property type="match status" value="1"/>
</dbReference>
<evidence type="ECO:0000259" key="5">
    <source>
        <dbReference type="Pfam" id="PF01551"/>
    </source>
</evidence>
<feature type="domain" description="M23ase beta-sheet core" evidence="5">
    <location>
        <begin position="342"/>
        <end position="448"/>
    </location>
</feature>
<evidence type="ECO:0000313" key="7">
    <source>
        <dbReference type="EMBL" id="BBK23678.1"/>
    </source>
</evidence>
<feature type="compositionally biased region" description="Low complexity" evidence="3">
    <location>
        <begin position="274"/>
        <end position="294"/>
    </location>
</feature>
<evidence type="ECO:0000256" key="2">
    <source>
        <dbReference type="SAM" id="Coils"/>
    </source>
</evidence>
<gene>
    <name evidence="7" type="ORF">Aargi30884_25810</name>
</gene>
<sequence>MRKKLLLLTLSSSLFIMCAYPVQAKSFAGREEEMNQKCSAIYDEETQRECEEYKAYIQEQNQNLNKDIQNIKSQLSAVGNDINKLTEQLKKNNDTIKNLDSKILNVQNSIDAISRNIVSLNKKIDEKAKNIEKRDKQMRERLVEMQVYTGSNNFVDFLMGSSSFADLLRRSEILGELNAYESEQIKALNKEKEELYQDKEKVQKQKDMLETQKASLKNNKEKAVELKAVNDQLMSKYRKQEDELLDAKIRKQLAQSNLPTIDTSIIPKEEPDNGNDNNSNGGDSSSGGDSSNGGNSSGGGDSSNGGGSSGGGGFKPSSGLIVPIQGKWYRSAGTWAYPDGGVHRGMDFGTYSATGLSVVAPANGIVIWTYNGCANNGYLGNQCGIPNTTGNNMTIVVRANNTTYAISFYHLTSTVAPVGSMISQGQLIAYTGNSGSSTGPHCHIEVINLGNISLETAVQRYNTGYYSYPKDLSFGVGWGIDPKACGSAPCRMRPETFWGY</sequence>
<proteinExistence type="predicted"/>
<dbReference type="Proteomes" id="UP000464754">
    <property type="component" value="Chromosome"/>
</dbReference>
<keyword evidence="1 4" id="KW-0732">Signal</keyword>
<feature type="chain" id="PRO_5026979892" evidence="4">
    <location>
        <begin position="25"/>
        <end position="500"/>
    </location>
</feature>
<dbReference type="PANTHER" id="PTHR21666">
    <property type="entry name" value="PEPTIDASE-RELATED"/>
    <property type="match status" value="1"/>
</dbReference>
<dbReference type="PANTHER" id="PTHR21666:SF270">
    <property type="entry name" value="MUREIN HYDROLASE ACTIVATOR ENVC"/>
    <property type="match status" value="1"/>
</dbReference>
<dbReference type="EMBL" id="AP019695">
    <property type="protein sequence ID" value="BBK23678.1"/>
    <property type="molecule type" value="Genomic_DNA"/>
</dbReference>
<keyword evidence="8" id="KW-1185">Reference proteome</keyword>
<dbReference type="RefSeq" id="WP_115715740.1">
    <property type="nucleotide sequence ID" value="NZ_AP019695.1"/>
</dbReference>
<feature type="coiled-coil region" evidence="2">
    <location>
        <begin position="178"/>
        <end position="257"/>
    </location>
</feature>
<evidence type="ECO:0000313" key="8">
    <source>
        <dbReference type="Proteomes" id="UP000464754"/>
    </source>
</evidence>
<accession>A0A6N4TLI9</accession>
<protein>
    <submittedName>
        <fullName evidence="7">Uncharacterized protein</fullName>
    </submittedName>
</protein>
<feature type="region of interest" description="Disordered" evidence="3">
    <location>
        <begin position="260"/>
        <end position="316"/>
    </location>
</feature>
<dbReference type="Pfam" id="PF01551">
    <property type="entry name" value="Peptidase_M23"/>
    <property type="match status" value="1"/>
</dbReference>
<reference evidence="8" key="1">
    <citation type="submission" date="2019-05" db="EMBL/GenBank/DDBJ databases">
        <title>Complete genome sequencing of Absiella argi strain JCM 30884.</title>
        <authorList>
            <person name="Sakamoto M."/>
            <person name="Murakami T."/>
            <person name="Mori H."/>
        </authorList>
    </citation>
    <scope>NUCLEOTIDE SEQUENCE [LARGE SCALE GENOMIC DNA]</scope>
    <source>
        <strain evidence="8">JCM 30884</strain>
    </source>
</reference>
<keyword evidence="2" id="KW-0175">Coiled coil</keyword>
<name>A0A6N4TLI9_9FIRM</name>
<dbReference type="Gene3D" id="2.70.70.10">
    <property type="entry name" value="Glucose Permease (Domain IIA)"/>
    <property type="match status" value="1"/>
</dbReference>
<feature type="compositionally biased region" description="Gly residues" evidence="3">
    <location>
        <begin position="295"/>
        <end position="314"/>
    </location>
</feature>
<evidence type="ECO:0000256" key="1">
    <source>
        <dbReference type="ARBA" id="ARBA00022729"/>
    </source>
</evidence>